<keyword evidence="2" id="KW-1185">Reference proteome</keyword>
<gene>
    <name evidence="1" type="ORF">MOZ64_07790</name>
</gene>
<dbReference type="InterPro" id="IPR027417">
    <property type="entry name" value="P-loop_NTPase"/>
</dbReference>
<reference evidence="1 2" key="1">
    <citation type="submission" date="2022-03" db="EMBL/GenBank/DDBJ databases">
        <title>Novel taxa within the pig intestine.</title>
        <authorList>
            <person name="Wylensek D."/>
            <person name="Bishof K."/>
            <person name="Afrizal A."/>
            <person name="Clavel T."/>
        </authorList>
    </citation>
    <scope>NUCLEOTIDE SEQUENCE [LARGE SCALE GENOMIC DNA]</scope>
    <source>
        <strain evidence="1 2">Cla-KB-P134</strain>
    </source>
</reference>
<dbReference type="EMBL" id="JALBUS010000011">
    <property type="protein sequence ID" value="MDX8417741.1"/>
    <property type="molecule type" value="Genomic_DNA"/>
</dbReference>
<name>A0ABU4WMF0_9FIRM</name>
<organism evidence="1 2">
    <name type="scientific">Absicoccus intestinalis</name>
    <dbReference type="NCBI Taxonomy" id="2926319"/>
    <lineage>
        <taxon>Bacteria</taxon>
        <taxon>Bacillati</taxon>
        <taxon>Bacillota</taxon>
        <taxon>Erysipelotrichia</taxon>
        <taxon>Erysipelotrichales</taxon>
        <taxon>Erysipelotrichaceae</taxon>
        <taxon>Absicoccus</taxon>
    </lineage>
</organism>
<proteinExistence type="predicted"/>
<evidence type="ECO:0000313" key="2">
    <source>
        <dbReference type="Proteomes" id="UP001285244"/>
    </source>
</evidence>
<sequence length="102" mass="11844">MNIQTASVVVIAEPQFKPSDENQAIARAYRMGQTRKVLVYHLLCQNSIDERIKDMLDEKQKQFDAFADKSVAAEVEIKNKDAKNILQKEIDRITMEQRMEDE</sequence>
<dbReference type="PANTHER" id="PTHR45865:SF1">
    <property type="entry name" value="E3 UBIQUITIN-PROTEIN LIGASE SHPRH"/>
    <property type="match status" value="1"/>
</dbReference>
<accession>A0ABU4WMF0</accession>
<dbReference type="PANTHER" id="PTHR45865">
    <property type="entry name" value="E3 UBIQUITIN-PROTEIN LIGASE SHPRH FAMILY MEMBER"/>
    <property type="match status" value="1"/>
</dbReference>
<dbReference type="Proteomes" id="UP001285244">
    <property type="component" value="Unassembled WGS sequence"/>
</dbReference>
<evidence type="ECO:0000313" key="1">
    <source>
        <dbReference type="EMBL" id="MDX8417741.1"/>
    </source>
</evidence>
<protein>
    <submittedName>
        <fullName evidence="1">Uncharacterized protein</fullName>
    </submittedName>
</protein>
<dbReference type="SUPFAM" id="SSF52540">
    <property type="entry name" value="P-loop containing nucleoside triphosphate hydrolases"/>
    <property type="match status" value="1"/>
</dbReference>
<comment type="caution">
    <text evidence="1">The sequence shown here is derived from an EMBL/GenBank/DDBJ whole genome shotgun (WGS) entry which is preliminary data.</text>
</comment>
<dbReference type="Gene3D" id="3.40.50.300">
    <property type="entry name" value="P-loop containing nucleotide triphosphate hydrolases"/>
    <property type="match status" value="1"/>
</dbReference>
<dbReference type="InterPro" id="IPR052583">
    <property type="entry name" value="ATP-helicase/E3_Ub-Ligase"/>
</dbReference>